<evidence type="ECO:0000313" key="1">
    <source>
        <dbReference type="EMBL" id="VDN15029.1"/>
    </source>
</evidence>
<dbReference type="OrthoDB" id="197967at2759"/>
<evidence type="ECO:0000313" key="2">
    <source>
        <dbReference type="Proteomes" id="UP000281553"/>
    </source>
</evidence>
<dbReference type="AlphaFoldDB" id="A0A3P7P3A3"/>
<gene>
    <name evidence="1" type="ORF">DILT_LOCUS10860</name>
</gene>
<dbReference type="Proteomes" id="UP000281553">
    <property type="component" value="Unassembled WGS sequence"/>
</dbReference>
<reference evidence="1 2" key="1">
    <citation type="submission" date="2018-11" db="EMBL/GenBank/DDBJ databases">
        <authorList>
            <consortium name="Pathogen Informatics"/>
        </authorList>
    </citation>
    <scope>NUCLEOTIDE SEQUENCE [LARGE SCALE GENOMIC DNA]</scope>
</reference>
<keyword evidence="2" id="KW-1185">Reference proteome</keyword>
<proteinExistence type="predicted"/>
<sequence>MWGAVQKFANKPVEQCVNHKDPRQRSYGGVLSVTLDHDLRNADLNPATDIVILCMFTEKTTCDILDKRELSRHRTDDFDTASELGYKRDSIGRRLEVPRPDPPKPKHPGSRVLTEDAVSFAWRFCPPVIFFLFRYQRHKKLVNDYLQYYGGSRKDFQRDTSKDKRDVDVIREHNRFLWTEADVPRTWYVSQFFHVN</sequence>
<name>A0A3P7P3A3_DIBLA</name>
<protein>
    <submittedName>
        <fullName evidence="1">Uncharacterized protein</fullName>
    </submittedName>
</protein>
<organism evidence="1 2">
    <name type="scientific">Dibothriocephalus latus</name>
    <name type="common">Fish tapeworm</name>
    <name type="synonym">Diphyllobothrium latum</name>
    <dbReference type="NCBI Taxonomy" id="60516"/>
    <lineage>
        <taxon>Eukaryota</taxon>
        <taxon>Metazoa</taxon>
        <taxon>Spiralia</taxon>
        <taxon>Lophotrochozoa</taxon>
        <taxon>Platyhelminthes</taxon>
        <taxon>Cestoda</taxon>
        <taxon>Eucestoda</taxon>
        <taxon>Diphyllobothriidea</taxon>
        <taxon>Diphyllobothriidae</taxon>
        <taxon>Dibothriocephalus</taxon>
    </lineage>
</organism>
<dbReference type="EMBL" id="UYRU01061190">
    <property type="protein sequence ID" value="VDN15029.1"/>
    <property type="molecule type" value="Genomic_DNA"/>
</dbReference>
<accession>A0A3P7P3A3</accession>